<keyword evidence="2" id="KW-1185">Reference proteome</keyword>
<evidence type="ECO:0000313" key="2">
    <source>
        <dbReference type="Proteomes" id="UP000027135"/>
    </source>
</evidence>
<dbReference type="GO" id="GO:0005739">
    <property type="term" value="C:mitochondrion"/>
    <property type="evidence" value="ECO:0007669"/>
    <property type="project" value="InterPro"/>
</dbReference>
<name>A0A067QGI5_ZOONE</name>
<dbReference type="eggNOG" id="ENOG502R1K6">
    <property type="taxonomic scope" value="Eukaryota"/>
</dbReference>
<dbReference type="EMBL" id="KK853518">
    <property type="protein sequence ID" value="KDR07029.1"/>
    <property type="molecule type" value="Genomic_DNA"/>
</dbReference>
<protein>
    <submittedName>
        <fullName evidence="1">Pentatricopeptide repeat-containing protein 2</fullName>
    </submittedName>
</protein>
<reference evidence="1 2" key="1">
    <citation type="journal article" date="2014" name="Nat. Commun.">
        <title>Molecular traces of alternative social organization in a termite genome.</title>
        <authorList>
            <person name="Terrapon N."/>
            <person name="Li C."/>
            <person name="Robertson H.M."/>
            <person name="Ji L."/>
            <person name="Meng X."/>
            <person name="Booth W."/>
            <person name="Chen Z."/>
            <person name="Childers C.P."/>
            <person name="Glastad K.M."/>
            <person name="Gokhale K."/>
            <person name="Gowin J."/>
            <person name="Gronenberg W."/>
            <person name="Hermansen R.A."/>
            <person name="Hu H."/>
            <person name="Hunt B.G."/>
            <person name="Huylmans A.K."/>
            <person name="Khalil S.M."/>
            <person name="Mitchell R.D."/>
            <person name="Munoz-Torres M.C."/>
            <person name="Mustard J.A."/>
            <person name="Pan H."/>
            <person name="Reese J.T."/>
            <person name="Scharf M.E."/>
            <person name="Sun F."/>
            <person name="Vogel H."/>
            <person name="Xiao J."/>
            <person name="Yang W."/>
            <person name="Yang Z."/>
            <person name="Yang Z."/>
            <person name="Zhou J."/>
            <person name="Zhu J."/>
            <person name="Brent C.S."/>
            <person name="Elsik C.G."/>
            <person name="Goodisman M.A."/>
            <person name="Liberles D.A."/>
            <person name="Roe R.M."/>
            <person name="Vargo E.L."/>
            <person name="Vilcinskas A."/>
            <person name="Wang J."/>
            <person name="Bornberg-Bauer E."/>
            <person name="Korb J."/>
            <person name="Zhang G."/>
            <person name="Liebig J."/>
        </authorList>
    </citation>
    <scope>NUCLEOTIDE SEQUENCE [LARGE SCALE GENOMIC DNA]</scope>
    <source>
        <tissue evidence="1">Whole organism</tissue>
    </source>
</reference>
<proteinExistence type="predicted"/>
<dbReference type="GO" id="GO:0050684">
    <property type="term" value="P:regulation of mRNA processing"/>
    <property type="evidence" value="ECO:0007669"/>
    <property type="project" value="InterPro"/>
</dbReference>
<gene>
    <name evidence="1" type="ORF">L798_03375</name>
</gene>
<dbReference type="OrthoDB" id="6073372at2759"/>
<evidence type="ECO:0000313" key="1">
    <source>
        <dbReference type="EMBL" id="KDR07029.1"/>
    </source>
</evidence>
<dbReference type="OMA" id="KFYCSQI"/>
<organism evidence="1 2">
    <name type="scientific">Zootermopsis nevadensis</name>
    <name type="common">Dampwood termite</name>
    <dbReference type="NCBI Taxonomy" id="136037"/>
    <lineage>
        <taxon>Eukaryota</taxon>
        <taxon>Metazoa</taxon>
        <taxon>Ecdysozoa</taxon>
        <taxon>Arthropoda</taxon>
        <taxon>Hexapoda</taxon>
        <taxon>Insecta</taxon>
        <taxon>Pterygota</taxon>
        <taxon>Neoptera</taxon>
        <taxon>Polyneoptera</taxon>
        <taxon>Dictyoptera</taxon>
        <taxon>Blattodea</taxon>
        <taxon>Blattoidea</taxon>
        <taxon>Termitoidae</taxon>
        <taxon>Termopsidae</taxon>
        <taxon>Zootermopsis</taxon>
    </lineage>
</organism>
<dbReference type="GO" id="GO:0007005">
    <property type="term" value="P:mitochondrion organization"/>
    <property type="evidence" value="ECO:0007669"/>
    <property type="project" value="TreeGrafter"/>
</dbReference>
<dbReference type="InterPro" id="IPR034629">
    <property type="entry name" value="PTCD2"/>
</dbReference>
<dbReference type="GO" id="GO:0003723">
    <property type="term" value="F:RNA binding"/>
    <property type="evidence" value="ECO:0007669"/>
    <property type="project" value="TreeGrafter"/>
</dbReference>
<dbReference type="PANTHER" id="PTHR14700">
    <property type="entry name" value="PENTATRICOPEPTIDE REPEAT-CONTAINING PROTEIN 2, MITOCHONDRIAL"/>
    <property type="match status" value="1"/>
</dbReference>
<dbReference type="PANTHER" id="PTHR14700:SF0">
    <property type="entry name" value="PENTATRICOPEPTIDE REPEAT-CONTAINING PROTEIN 2, MITOCHONDRIAL"/>
    <property type="match status" value="1"/>
</dbReference>
<dbReference type="InParanoid" id="A0A067QGI5"/>
<dbReference type="Proteomes" id="UP000027135">
    <property type="component" value="Unassembled WGS sequence"/>
</dbReference>
<dbReference type="AlphaFoldDB" id="A0A067QGI5"/>
<accession>A0A067QGI5</accession>
<sequence>MLAKYVCELSEGILLRNCGGSLSHFRNGYEGIRFLFSPAAIGLDNYSRMRDRTKTQFVNLTDKFKSKMLEFSDPSSTNMIFTEDLKNMIHLAEDSGDDLDLVYKMMTRFNQQNKEVRFGSYVFGPVIMRMYYFLNKPDEALKVFKDPALEGFFAQLSTYQILMDLLFENERYQDILDVFEIIKGRQHQEAKYPKNVVILTFAACFKLNTEESFKFGLDLWKELKEVGHIPMRRAVTFAAGMALNQNAPHIAFEMISDVQQHNYVTIRNLKAAALADIGRPEDALPILRSILDADVPSQRKQTFSEDVIQKLKDAINKNGSKDAVYEFNQVEKRLSEGGHITKETLNEQLCVQIAETVRNQSQDRNQRFLAASFGRQDLGRARTYARPGLKDLY</sequence>